<feature type="compositionally biased region" description="Pro residues" evidence="2">
    <location>
        <begin position="825"/>
        <end position="836"/>
    </location>
</feature>
<dbReference type="InterPro" id="IPR008964">
    <property type="entry name" value="Invasin/intimin_cell_adhesion"/>
</dbReference>
<dbReference type="SUPFAM" id="SSF50985">
    <property type="entry name" value="RCC1/BLIP-II"/>
    <property type="match status" value="1"/>
</dbReference>
<dbReference type="SUPFAM" id="SSF49373">
    <property type="entry name" value="Invasin/intimin cell-adhesion fragments"/>
    <property type="match status" value="3"/>
</dbReference>
<dbReference type="InterPro" id="IPR051709">
    <property type="entry name" value="Ub-ligase/GTPase-reg"/>
</dbReference>
<feature type="compositionally biased region" description="Pro residues" evidence="2">
    <location>
        <begin position="862"/>
        <end position="878"/>
    </location>
</feature>
<dbReference type="Gene3D" id="2.60.40.1080">
    <property type="match status" value="1"/>
</dbReference>
<evidence type="ECO:0000256" key="3">
    <source>
        <dbReference type="SAM" id="SignalP"/>
    </source>
</evidence>
<sequence>MRINAVLGKCALQLLVLVLTASPPMGAAAQAQAAEAEPVSRKVVSVDSASAGFHVLALLDDGTVRAWGSNMTGQLGFGGAGMEPYNAGMPVYERDGGGGLTLLSDVAAVAAGAQFSLALKKDGTVWSWGMNWSKELGRDTPSWMDPVAGPVTGLPKIKQIAAGDTHSLALAEDGTVWAWGDNQTGAAGIGSTSPDFIPNPVQVRRADGQMLADIDYVSAGMLFSVAVTTDGHVLSWGYNGNRQLGIGDNTNTPRPSPQPVKTGAAEPLTGVERVAAGSYHTLALKSDGSVWSWGSNAWGQLGSGDTATALYARPVMAESGVAFGGVGSIEAGGAHSIAVREDGTIWTWGNNDRRQLGRATGASFSTFPGLTEETEDGSSLGGIESVSGGFGHTTVLTRDGTVWSVGANDFRQLGGGRTDGLRPQLSRTTMTWPTKAFWTSAPTAQATAGQPSDVTLQLADHEGRPAPYGVDRVTMETDSGTIGPVVYKGDGRFAASFVSTVPGLARIEAKVNGLDVPARLDVSIGSGPPDPVRSAFEASPGAARAGADTVTVTVYAKDAFGNSANVPPGDASFAATLGTVEPVPAPACGEGCYRATLRSEATGISSVTFSVNGAPLVAGSVVFLAGDPDYGRSTLTADRSVLPTDGTAAAAIVLTLKDANGNGLTESGGPVTIATDRGRLTTVTESAYGVYETKLEAAPEAGTATIRAERNGALLAAPIAVRFVEAVSAVEIGAPLYELRVGGTAQASALARYWDGATGDVTARSGWTVRDAAVAGVDANGVVTGRSPGTTVLTATYAGRAATAAIKVSPGATAGGDDGSGGTDPEPPQPGGPQPGPIGGGTGAPGAEKPPSPKPAHEPEAGPGPGPPRPADEPPAPPFADVAGHWAAEAIRQAAAARIADGYPDGTFRPDAKVTRAEFVVLLARAIGLSGAGASSEPAAGETWPDWAFATIGRAMAAGLSDGYEDGTFRPAASVTRAEMAVWLHRALVHAGRGASGSLDGGDPAGAYADAADVPAWALDAFRAAIGAGLLVGDERGRLRPADAVTRAEAVTVLLRLIGQL</sequence>
<gene>
    <name evidence="5" type="ORF">DLM86_04255</name>
</gene>
<dbReference type="PROSITE" id="PS51272">
    <property type="entry name" value="SLH"/>
    <property type="match status" value="3"/>
</dbReference>
<dbReference type="PANTHER" id="PTHR45622:SF70">
    <property type="entry name" value="SECRETION-REGULATING GUANINE NUCLEOTIDE EXCHANGE FACTOR"/>
    <property type="match status" value="1"/>
</dbReference>
<dbReference type="Proteomes" id="UP000247476">
    <property type="component" value="Unassembled WGS sequence"/>
</dbReference>
<dbReference type="InterPro" id="IPR009091">
    <property type="entry name" value="RCC1/BLIP-II"/>
</dbReference>
<feature type="domain" description="SLH" evidence="4">
    <location>
        <begin position="1005"/>
        <end position="1061"/>
    </location>
</feature>
<dbReference type="InterPro" id="IPR058923">
    <property type="entry name" value="RCC1-like_dom"/>
</dbReference>
<dbReference type="InterPro" id="IPR001119">
    <property type="entry name" value="SLH_dom"/>
</dbReference>
<dbReference type="RefSeq" id="WP_110838738.1">
    <property type="nucleotide sequence ID" value="NZ_QJVJ01000002.1"/>
</dbReference>
<organism evidence="5 6">
    <name type="scientific">Paenibacillus flagellatus</name>
    <dbReference type="NCBI Taxonomy" id="2211139"/>
    <lineage>
        <taxon>Bacteria</taxon>
        <taxon>Bacillati</taxon>
        <taxon>Bacillota</taxon>
        <taxon>Bacilli</taxon>
        <taxon>Bacillales</taxon>
        <taxon>Paenibacillaceae</taxon>
        <taxon>Paenibacillus</taxon>
    </lineage>
</organism>
<accession>A0A2V5K9M0</accession>
<evidence type="ECO:0000259" key="4">
    <source>
        <dbReference type="PROSITE" id="PS51272"/>
    </source>
</evidence>
<comment type="caution">
    <text evidence="5">The sequence shown here is derived from an EMBL/GenBank/DDBJ whole genome shotgun (WGS) entry which is preliminary data.</text>
</comment>
<dbReference type="EMBL" id="QJVJ01000002">
    <property type="protein sequence ID" value="PYI56209.1"/>
    <property type="molecule type" value="Genomic_DNA"/>
</dbReference>
<feature type="chain" id="PRO_5038398200" evidence="3">
    <location>
        <begin position="28"/>
        <end position="1061"/>
    </location>
</feature>
<dbReference type="Pfam" id="PF09134">
    <property type="entry name" value="Invasin_D3"/>
    <property type="match status" value="3"/>
</dbReference>
<keyword evidence="1" id="KW-0677">Repeat</keyword>
<dbReference type="Pfam" id="PF00395">
    <property type="entry name" value="SLH"/>
    <property type="match status" value="3"/>
</dbReference>
<protein>
    <submittedName>
        <fullName evidence="5">S-layer protein</fullName>
    </submittedName>
</protein>
<dbReference type="InterPro" id="IPR000408">
    <property type="entry name" value="Reg_chr_condens"/>
</dbReference>
<reference evidence="5 6" key="1">
    <citation type="submission" date="2018-05" db="EMBL/GenBank/DDBJ databases">
        <title>Paenibacillus flagellatus sp. nov., isolated from selenium mineral soil.</title>
        <authorList>
            <person name="Dai X."/>
        </authorList>
    </citation>
    <scope>NUCLEOTIDE SEQUENCE [LARGE SCALE GENOMIC DNA]</scope>
    <source>
        <strain evidence="5 6">DXL2</strain>
    </source>
</reference>
<keyword evidence="3" id="KW-0732">Signal</keyword>
<dbReference type="AlphaFoldDB" id="A0A2V5K9M0"/>
<name>A0A2V5K9M0_9BACL</name>
<dbReference type="InterPro" id="IPR014756">
    <property type="entry name" value="Ig_E-set"/>
</dbReference>
<dbReference type="Pfam" id="PF25390">
    <property type="entry name" value="WD40_RLD"/>
    <property type="match status" value="1"/>
</dbReference>
<evidence type="ECO:0000313" key="5">
    <source>
        <dbReference type="EMBL" id="PYI56209.1"/>
    </source>
</evidence>
<dbReference type="InterPro" id="IPR015217">
    <property type="entry name" value="Invasin_dom_3"/>
</dbReference>
<dbReference type="InterPro" id="IPR013783">
    <property type="entry name" value="Ig-like_fold"/>
</dbReference>
<evidence type="ECO:0000256" key="1">
    <source>
        <dbReference type="ARBA" id="ARBA00022737"/>
    </source>
</evidence>
<dbReference type="SUPFAM" id="SSF81296">
    <property type="entry name" value="E set domains"/>
    <property type="match status" value="1"/>
</dbReference>
<feature type="signal peptide" evidence="3">
    <location>
        <begin position="1"/>
        <end position="27"/>
    </location>
</feature>
<feature type="domain" description="SLH" evidence="4">
    <location>
        <begin position="874"/>
        <end position="937"/>
    </location>
</feature>
<dbReference type="GO" id="GO:0005737">
    <property type="term" value="C:cytoplasm"/>
    <property type="evidence" value="ECO:0007669"/>
    <property type="project" value="TreeGrafter"/>
</dbReference>
<feature type="compositionally biased region" description="Gly residues" evidence="2">
    <location>
        <begin position="813"/>
        <end position="822"/>
    </location>
</feature>
<dbReference type="PROSITE" id="PS50012">
    <property type="entry name" value="RCC1_3"/>
    <property type="match status" value="6"/>
</dbReference>
<dbReference type="Gene3D" id="2.130.10.30">
    <property type="entry name" value="Regulator of chromosome condensation 1/beta-lactamase-inhibitor protein II"/>
    <property type="match status" value="2"/>
</dbReference>
<dbReference type="PRINTS" id="PR00633">
    <property type="entry name" value="RCCNDNSATION"/>
</dbReference>
<feature type="region of interest" description="Disordered" evidence="2">
    <location>
        <begin position="808"/>
        <end position="881"/>
    </location>
</feature>
<dbReference type="OrthoDB" id="27389at2"/>
<keyword evidence="6" id="KW-1185">Reference proteome</keyword>
<evidence type="ECO:0000313" key="6">
    <source>
        <dbReference type="Proteomes" id="UP000247476"/>
    </source>
</evidence>
<dbReference type="PROSITE" id="PS00626">
    <property type="entry name" value="RCC1_2"/>
    <property type="match status" value="1"/>
</dbReference>
<evidence type="ECO:0000256" key="2">
    <source>
        <dbReference type="SAM" id="MobiDB-lite"/>
    </source>
</evidence>
<feature type="domain" description="SLH" evidence="4">
    <location>
        <begin position="938"/>
        <end position="998"/>
    </location>
</feature>
<dbReference type="Gene3D" id="2.60.40.10">
    <property type="entry name" value="Immunoglobulins"/>
    <property type="match status" value="2"/>
</dbReference>
<dbReference type="PANTHER" id="PTHR45622">
    <property type="entry name" value="UBIQUITIN-PROTEIN LIGASE E3A-RELATED"/>
    <property type="match status" value="1"/>
</dbReference>
<proteinExistence type="predicted"/>